<accession>A0A3A3Z1Q1</accession>
<organism evidence="1 2">
    <name type="scientific">Vallicoccus soli</name>
    <dbReference type="NCBI Taxonomy" id="2339232"/>
    <lineage>
        <taxon>Bacteria</taxon>
        <taxon>Bacillati</taxon>
        <taxon>Actinomycetota</taxon>
        <taxon>Actinomycetes</taxon>
        <taxon>Motilibacterales</taxon>
        <taxon>Vallicoccaceae</taxon>
        <taxon>Vallicoccus</taxon>
    </lineage>
</organism>
<keyword evidence="2" id="KW-1185">Reference proteome</keyword>
<name>A0A3A3Z1Q1_9ACTN</name>
<dbReference type="OrthoDB" id="1492287at2"/>
<dbReference type="Gene3D" id="1.10.3210.10">
    <property type="entry name" value="Hypothetical protein af1432"/>
    <property type="match status" value="1"/>
</dbReference>
<dbReference type="SUPFAM" id="SSF109604">
    <property type="entry name" value="HD-domain/PDEase-like"/>
    <property type="match status" value="1"/>
</dbReference>
<dbReference type="Proteomes" id="UP000265614">
    <property type="component" value="Unassembled WGS sequence"/>
</dbReference>
<evidence type="ECO:0008006" key="3">
    <source>
        <dbReference type="Google" id="ProtNLM"/>
    </source>
</evidence>
<reference evidence="1 2" key="1">
    <citation type="submission" date="2018-09" db="EMBL/GenBank/DDBJ databases">
        <title>YIM 75000 draft genome.</title>
        <authorList>
            <person name="Tang S."/>
            <person name="Feng Y."/>
        </authorList>
    </citation>
    <scope>NUCLEOTIDE SEQUENCE [LARGE SCALE GENOMIC DNA]</scope>
    <source>
        <strain evidence="1 2">YIM 75000</strain>
    </source>
</reference>
<comment type="caution">
    <text evidence="1">The sequence shown here is derived from an EMBL/GenBank/DDBJ whole genome shotgun (WGS) entry which is preliminary data.</text>
</comment>
<protein>
    <recommendedName>
        <fullName evidence="3">HD domain-containing protein</fullName>
    </recommendedName>
</protein>
<sequence length="295" mass="30451">MRELNDLKRVRTAGNPRSLAERAFLRSWARLAGGEDVRAVALEETAALVAAGRLGGVDAAVLQRAGLPVSGALGVLRRSFDELAGDLPARDELRAALHGDVRRAPAAPPPGWALALAEQPRAGATRPGHARVVVEPPESHGDHCLVTAAYGCLLAPAVGADRADAFLLGLAHHLHNAVLPDSGFTGEVLLGDALEGVMARLEQEALAELAAGLADRVRRVLAARADAATPLGRAFHAADVLDRVLQVHHHARAAAFTADQALVDLDLVHPGPVQGYQLDVLAAAGLGPGGGEGAA</sequence>
<evidence type="ECO:0000313" key="2">
    <source>
        <dbReference type="Proteomes" id="UP000265614"/>
    </source>
</evidence>
<dbReference type="EMBL" id="QZEZ01000003">
    <property type="protein sequence ID" value="RJK96532.1"/>
    <property type="molecule type" value="Genomic_DNA"/>
</dbReference>
<evidence type="ECO:0000313" key="1">
    <source>
        <dbReference type="EMBL" id="RJK96532.1"/>
    </source>
</evidence>
<gene>
    <name evidence="1" type="ORF">D5H78_08810</name>
</gene>
<proteinExistence type="predicted"/>
<dbReference type="AlphaFoldDB" id="A0A3A3Z1Q1"/>